<organism evidence="2 3">
    <name type="scientific">Candidatus Eisenbergiella pullistercoris</name>
    <dbReference type="NCBI Taxonomy" id="2838555"/>
    <lineage>
        <taxon>Bacteria</taxon>
        <taxon>Bacillati</taxon>
        <taxon>Bacillota</taxon>
        <taxon>Clostridia</taxon>
        <taxon>Lachnospirales</taxon>
        <taxon>Lachnospiraceae</taxon>
        <taxon>Eisenbergiella</taxon>
    </lineage>
</organism>
<reference evidence="2" key="1">
    <citation type="journal article" date="2021" name="PeerJ">
        <title>Extensive microbial diversity within the chicken gut microbiome revealed by metagenomics and culture.</title>
        <authorList>
            <person name="Gilroy R."/>
            <person name="Ravi A."/>
            <person name="Getino M."/>
            <person name="Pursley I."/>
            <person name="Horton D.L."/>
            <person name="Alikhan N.F."/>
            <person name="Baker D."/>
            <person name="Gharbi K."/>
            <person name="Hall N."/>
            <person name="Watson M."/>
            <person name="Adriaenssens E.M."/>
            <person name="Foster-Nyarko E."/>
            <person name="Jarju S."/>
            <person name="Secka A."/>
            <person name="Antonio M."/>
            <person name="Oren A."/>
            <person name="Chaudhuri R.R."/>
            <person name="La Ragione R."/>
            <person name="Hildebrand F."/>
            <person name="Pallen M.J."/>
        </authorList>
    </citation>
    <scope>NUCLEOTIDE SEQUENCE</scope>
    <source>
        <strain evidence="2">ChiSxjej3B15-24422</strain>
    </source>
</reference>
<gene>
    <name evidence="2" type="ORF">H9831_02970</name>
</gene>
<feature type="signal peptide" evidence="1">
    <location>
        <begin position="1"/>
        <end position="23"/>
    </location>
</feature>
<proteinExistence type="predicted"/>
<comment type="caution">
    <text evidence="2">The sequence shown here is derived from an EMBL/GenBank/DDBJ whole genome shotgun (WGS) entry which is preliminary data.</text>
</comment>
<evidence type="ECO:0000256" key="1">
    <source>
        <dbReference type="SAM" id="SignalP"/>
    </source>
</evidence>
<reference evidence="2" key="2">
    <citation type="submission" date="2021-04" db="EMBL/GenBank/DDBJ databases">
        <authorList>
            <person name="Gilroy R."/>
        </authorList>
    </citation>
    <scope>NUCLEOTIDE SEQUENCE</scope>
    <source>
        <strain evidence="2">ChiSxjej3B15-24422</strain>
    </source>
</reference>
<keyword evidence="1" id="KW-0732">Signal</keyword>
<name>A0A9D2C666_9FIRM</name>
<protein>
    <submittedName>
        <fullName evidence="2">Uncharacterized protein</fullName>
    </submittedName>
</protein>
<sequence>MKKKIGIAAALFLLILPELPCMAHGAGASVSSAAVGVRANVCLYQELILGVTGTALSGRPQAESVQKIYGVYPSGSFVAAIGADIPEGWEAVIWESEAEIPDWGIEIRAEGKENARIMVTGQHGTLNAAQFYPEQPDPFVTEQGREGLYYKGEYESEGERFVDQQIVFGQLDSGFYGISIQMPKAVFEENQETILEMLRSVEIMEKKN</sequence>
<dbReference type="AlphaFoldDB" id="A0A9D2C666"/>
<accession>A0A9D2C666</accession>
<dbReference type="Proteomes" id="UP000824007">
    <property type="component" value="Unassembled WGS sequence"/>
</dbReference>
<evidence type="ECO:0000313" key="3">
    <source>
        <dbReference type="Proteomes" id="UP000824007"/>
    </source>
</evidence>
<feature type="chain" id="PRO_5039015972" evidence="1">
    <location>
        <begin position="24"/>
        <end position="208"/>
    </location>
</feature>
<dbReference type="EMBL" id="DXDD01000038">
    <property type="protein sequence ID" value="HIY59635.1"/>
    <property type="molecule type" value="Genomic_DNA"/>
</dbReference>
<evidence type="ECO:0000313" key="2">
    <source>
        <dbReference type="EMBL" id="HIY59635.1"/>
    </source>
</evidence>